<reference evidence="2" key="1">
    <citation type="submission" date="2020-11" db="EMBL/GenBank/DDBJ databases">
        <title>Carbohydrate-dependent, anaerobic sulfur respiration: A novel catabolism in halophilic archaea.</title>
        <authorList>
            <person name="Sorokin D.Y."/>
            <person name="Messina E."/>
            <person name="Smedile F."/>
            <person name="La Cono V."/>
            <person name="Hallsworth J.E."/>
            <person name="Yakimov M.M."/>
        </authorList>
    </citation>
    <scope>NUCLEOTIDE SEQUENCE</scope>
    <source>
        <strain evidence="2">AArc-S</strain>
    </source>
</reference>
<name>A0A897MSG0_9EURY</name>
<dbReference type="KEGG" id="hara:AArcS_2297"/>
<feature type="transmembrane region" description="Helical" evidence="1">
    <location>
        <begin position="101"/>
        <end position="118"/>
    </location>
</feature>
<accession>A0A897MSG0</accession>
<proteinExistence type="predicted"/>
<feature type="transmembrane region" description="Helical" evidence="1">
    <location>
        <begin position="259"/>
        <end position="280"/>
    </location>
</feature>
<evidence type="ECO:0000313" key="3">
    <source>
        <dbReference type="Proteomes" id="UP000663586"/>
    </source>
</evidence>
<protein>
    <submittedName>
        <fullName evidence="2">Cytochrome c biogenesis protein</fullName>
    </submittedName>
</protein>
<gene>
    <name evidence="2" type="primary">ccdA2</name>
    <name evidence="2" type="ORF">AArcS_2297</name>
</gene>
<evidence type="ECO:0000313" key="2">
    <source>
        <dbReference type="EMBL" id="QSG03494.1"/>
    </source>
</evidence>
<feature type="transmembrane region" description="Helical" evidence="1">
    <location>
        <begin position="153"/>
        <end position="182"/>
    </location>
</feature>
<dbReference type="RefSeq" id="WP_238477543.1">
    <property type="nucleotide sequence ID" value="NZ_CP064786.1"/>
</dbReference>
<dbReference type="GeneID" id="70685673"/>
<dbReference type="EMBL" id="CP064786">
    <property type="protein sequence ID" value="QSG03494.1"/>
    <property type="molecule type" value="Genomic_DNA"/>
</dbReference>
<keyword evidence="3" id="KW-1185">Reference proteome</keyword>
<feature type="transmembrane region" description="Helical" evidence="1">
    <location>
        <begin position="234"/>
        <end position="253"/>
    </location>
</feature>
<dbReference type="Proteomes" id="UP000663586">
    <property type="component" value="Chromosome"/>
</dbReference>
<feature type="transmembrane region" description="Helical" evidence="1">
    <location>
        <begin position="31"/>
        <end position="55"/>
    </location>
</feature>
<keyword evidence="1" id="KW-1133">Transmembrane helix</keyword>
<feature type="transmembrane region" description="Helical" evidence="1">
    <location>
        <begin position="67"/>
        <end position="95"/>
    </location>
</feature>
<dbReference type="AlphaFoldDB" id="A0A897MSG0"/>
<organism evidence="2 3">
    <name type="scientific">Natranaeroarchaeum sulfidigenes</name>
    <dbReference type="NCBI Taxonomy" id="2784880"/>
    <lineage>
        <taxon>Archaea</taxon>
        <taxon>Methanobacteriati</taxon>
        <taxon>Methanobacteriota</taxon>
        <taxon>Stenosarchaea group</taxon>
        <taxon>Halobacteria</taxon>
        <taxon>Halobacteriales</taxon>
        <taxon>Natronoarchaeaceae</taxon>
        <taxon>Natranaeroarchaeum</taxon>
    </lineage>
</organism>
<evidence type="ECO:0000256" key="1">
    <source>
        <dbReference type="SAM" id="Phobius"/>
    </source>
</evidence>
<feature type="transmembrane region" description="Helical" evidence="1">
    <location>
        <begin position="202"/>
        <end position="222"/>
    </location>
</feature>
<sequence length="289" mass="30783">MPVDPIVTGLILAEVVNVPIVGEVDLEEHSVVLSTILIALVDGFNPCSLWVLVVLIGLVSHSGRSKVVLVGTTFLLVTAGIYGLFIAGLLSAFHYVAHLDVIRYVVATVAFAFAVVSLKEYIAFGRGVSLTIPDRVKPRIVARTRELIRSDGTITTVVFTALFAGGVALIELPCTAGFPLIWSSLVVEANVSGVSYVGLLSTYVLTYLSLELLVFLAAVTTMRRVEYGESRGRVLKLFAGVMMLFLGGSILVYPDILESVSMTLSVVLLSVLLTVVIVVIDGSVVDISG</sequence>
<keyword evidence="1" id="KW-0472">Membrane</keyword>
<keyword evidence="1" id="KW-0812">Transmembrane</keyword>